<gene>
    <name evidence="12" type="ORF">WOSG25_070680</name>
</gene>
<dbReference type="GO" id="GO:0016887">
    <property type="term" value="F:ATP hydrolysis activity"/>
    <property type="evidence" value="ECO:0007669"/>
    <property type="project" value="InterPro"/>
</dbReference>
<evidence type="ECO:0000256" key="7">
    <source>
        <dbReference type="ARBA" id="ARBA00023136"/>
    </source>
</evidence>
<accession>A0A069D154</accession>
<evidence type="ECO:0000256" key="4">
    <source>
        <dbReference type="ARBA" id="ARBA00022475"/>
    </source>
</evidence>
<dbReference type="EMBL" id="DF820490">
    <property type="protein sequence ID" value="GAK31091.1"/>
    <property type="molecule type" value="Genomic_DNA"/>
</dbReference>
<reference evidence="13" key="1">
    <citation type="journal article" date="2014" name="Genome Announc.">
        <title>Draft genome sequence of Weissella oryzae SG25T, isolated from fermented rice grains.</title>
        <authorList>
            <person name="Tanizawa Y."/>
            <person name="Fujisawa T."/>
            <person name="Mochizuki T."/>
            <person name="Kaminuma E."/>
            <person name="Suzuki Y."/>
            <person name="Nakamura Y."/>
            <person name="Tohno M."/>
        </authorList>
    </citation>
    <scope>NUCLEOTIDE SEQUENCE [LARGE SCALE GENOMIC DNA]</scope>
    <source>
        <strain evidence="13">DSM 25784 / JCM 18191 / LMG 30913 / SG25</strain>
    </source>
</reference>
<evidence type="ECO:0000313" key="12">
    <source>
        <dbReference type="EMBL" id="GAK31091.1"/>
    </source>
</evidence>
<evidence type="ECO:0000313" key="13">
    <source>
        <dbReference type="Proteomes" id="UP000030643"/>
    </source>
</evidence>
<dbReference type="PROSITE" id="PS50893">
    <property type="entry name" value="ABC_TRANSPORTER_2"/>
    <property type="match status" value="1"/>
</dbReference>
<evidence type="ECO:0000256" key="5">
    <source>
        <dbReference type="ARBA" id="ARBA00022741"/>
    </source>
</evidence>
<dbReference type="PANTHER" id="PTHR24220">
    <property type="entry name" value="IMPORT ATP-BINDING PROTEIN"/>
    <property type="match status" value="1"/>
</dbReference>
<evidence type="ECO:0000256" key="3">
    <source>
        <dbReference type="ARBA" id="ARBA00022448"/>
    </source>
</evidence>
<dbReference type="GO" id="GO:0005524">
    <property type="term" value="F:ATP binding"/>
    <property type="evidence" value="ECO:0007669"/>
    <property type="project" value="UniProtKB-KW"/>
</dbReference>
<dbReference type="GO" id="GO:0005886">
    <property type="term" value="C:plasma membrane"/>
    <property type="evidence" value="ECO:0007669"/>
    <property type="project" value="UniProtKB-SubCell"/>
</dbReference>
<comment type="subcellular location">
    <subcellularLocation>
        <location evidence="1">Cell membrane</location>
        <topology evidence="1">Peripheral membrane protein</topology>
    </subcellularLocation>
</comment>
<dbReference type="AlphaFoldDB" id="A0A069D154"/>
<evidence type="ECO:0000256" key="6">
    <source>
        <dbReference type="ARBA" id="ARBA00022840"/>
    </source>
</evidence>
<evidence type="ECO:0000256" key="8">
    <source>
        <dbReference type="ARBA" id="ARBA00024359"/>
    </source>
</evidence>
<comment type="subunit">
    <text evidence="2">The complex is composed of two ATP-binding proteins (HrtA), two transmembrane proteins (HrtB) and a solute-binding protein.</text>
</comment>
<evidence type="ECO:0000256" key="9">
    <source>
        <dbReference type="ARBA" id="ARBA00024432"/>
    </source>
</evidence>
<dbReference type="RefSeq" id="WP_027699124.1">
    <property type="nucleotide sequence ID" value="NZ_DF820490.1"/>
</dbReference>
<dbReference type="PROSITE" id="PS00211">
    <property type="entry name" value="ABC_TRANSPORTER_1"/>
    <property type="match status" value="1"/>
</dbReference>
<dbReference type="InterPro" id="IPR017871">
    <property type="entry name" value="ABC_transporter-like_CS"/>
</dbReference>
<dbReference type="Proteomes" id="UP000030643">
    <property type="component" value="Unassembled WGS sequence"/>
</dbReference>
<dbReference type="GO" id="GO:0022857">
    <property type="term" value="F:transmembrane transporter activity"/>
    <property type="evidence" value="ECO:0007669"/>
    <property type="project" value="TreeGrafter"/>
</dbReference>
<keyword evidence="7" id="KW-0472">Membrane</keyword>
<evidence type="ECO:0000256" key="1">
    <source>
        <dbReference type="ARBA" id="ARBA00004202"/>
    </source>
</evidence>
<sequence>MALIKLAALTKSFTNGHEKNEVIHKTDLELKAGKFLALTGPSGSGKTTLLTIIGALQTPSTGKIWFNGQDISTLSEAQRSKLRLKDFGFILQASNLIPFLTVQEQLILVDKLNKQSPQTKWQKELLERLGIWERRDSAVNDLSGGEKQRAAIARALYGRPKIIFADEPTASLDSKRAVEVVKMFADLAHQEGVLIIMITHDERLLQYCDETLYMIDGNLQRATNESKNNNN</sequence>
<evidence type="ECO:0000256" key="10">
    <source>
        <dbReference type="ARBA" id="ARBA00024721"/>
    </source>
</evidence>
<dbReference type="STRING" id="1329250.WOSG25_070680"/>
<organism evidence="12 13">
    <name type="scientific">Weissella oryzae (strain DSM 25784 / JCM 18191 / LMG 30913 / SG25)</name>
    <dbReference type="NCBI Taxonomy" id="1329250"/>
    <lineage>
        <taxon>Bacteria</taxon>
        <taxon>Bacillati</taxon>
        <taxon>Bacillota</taxon>
        <taxon>Bacilli</taxon>
        <taxon>Lactobacillales</taxon>
        <taxon>Lactobacillaceae</taxon>
        <taxon>Weissella</taxon>
    </lineage>
</organism>
<evidence type="ECO:0000256" key="2">
    <source>
        <dbReference type="ARBA" id="ARBA00011131"/>
    </source>
</evidence>
<keyword evidence="6" id="KW-0067">ATP-binding</keyword>
<protein>
    <recommendedName>
        <fullName evidence="9">Putative hemin import ATP-binding protein HrtA</fullName>
    </recommendedName>
</protein>
<proteinExistence type="inferred from homology"/>
<name>A0A069D154_WEIOS</name>
<dbReference type="InterPro" id="IPR003593">
    <property type="entry name" value="AAA+_ATPase"/>
</dbReference>
<dbReference type="SMART" id="SM00382">
    <property type="entry name" value="AAA"/>
    <property type="match status" value="1"/>
</dbReference>
<keyword evidence="4" id="KW-1003">Cell membrane</keyword>
<dbReference type="eggNOG" id="COG1136">
    <property type="taxonomic scope" value="Bacteria"/>
</dbReference>
<dbReference type="InterPro" id="IPR017911">
    <property type="entry name" value="MacB-like_ATP-bd"/>
</dbReference>
<dbReference type="InterPro" id="IPR015854">
    <property type="entry name" value="ABC_transpr_LolD-like"/>
</dbReference>
<keyword evidence="3" id="KW-0813">Transport</keyword>
<dbReference type="PANTHER" id="PTHR24220:SF666">
    <property type="entry name" value="HEMIN IMPORT ATP-BINDING PROTEIN HRTA-RELATED"/>
    <property type="match status" value="1"/>
</dbReference>
<keyword evidence="13" id="KW-1185">Reference proteome</keyword>
<dbReference type="Pfam" id="PF00005">
    <property type="entry name" value="ABC_tran"/>
    <property type="match status" value="1"/>
</dbReference>
<dbReference type="InterPro" id="IPR003439">
    <property type="entry name" value="ABC_transporter-like_ATP-bd"/>
</dbReference>
<dbReference type="SUPFAM" id="SSF52540">
    <property type="entry name" value="P-loop containing nucleoside triphosphate hydrolases"/>
    <property type="match status" value="1"/>
</dbReference>
<comment type="similarity">
    <text evidence="8">Belongs to the ABC transporter superfamily. HrtA family.</text>
</comment>
<comment type="function">
    <text evidence="10">Part of the ABC transporter complex hrt involved in hemin import. Responsible for energy coupling to the transport system.</text>
</comment>
<dbReference type="OrthoDB" id="9791546at2"/>
<dbReference type="Gene3D" id="3.40.50.300">
    <property type="entry name" value="P-loop containing nucleotide triphosphate hydrolases"/>
    <property type="match status" value="1"/>
</dbReference>
<evidence type="ECO:0000259" key="11">
    <source>
        <dbReference type="PROSITE" id="PS50893"/>
    </source>
</evidence>
<dbReference type="CDD" id="cd03255">
    <property type="entry name" value="ABC_MJ0796_LolCDE_FtsE"/>
    <property type="match status" value="1"/>
</dbReference>
<keyword evidence="5" id="KW-0547">Nucleotide-binding</keyword>
<dbReference type="InterPro" id="IPR027417">
    <property type="entry name" value="P-loop_NTPase"/>
</dbReference>
<feature type="domain" description="ABC transporter" evidence="11">
    <location>
        <begin position="4"/>
        <end position="231"/>
    </location>
</feature>